<dbReference type="Gene3D" id="1.10.260.40">
    <property type="entry name" value="lambda repressor-like DNA-binding domains"/>
    <property type="match status" value="1"/>
</dbReference>
<keyword evidence="3" id="KW-1185">Reference proteome</keyword>
<proteinExistence type="predicted"/>
<dbReference type="SUPFAM" id="SSF47413">
    <property type="entry name" value="lambda repressor-like DNA-binding domains"/>
    <property type="match status" value="1"/>
</dbReference>
<dbReference type="EMBL" id="VUMI01000038">
    <property type="protein sequence ID" value="MSS90458.1"/>
    <property type="molecule type" value="Genomic_DNA"/>
</dbReference>
<dbReference type="GO" id="GO:0003677">
    <property type="term" value="F:DNA binding"/>
    <property type="evidence" value="ECO:0007669"/>
    <property type="project" value="InterPro"/>
</dbReference>
<feature type="domain" description="HTH cro/C1-type" evidence="1">
    <location>
        <begin position="14"/>
        <end position="71"/>
    </location>
</feature>
<dbReference type="Pfam" id="PF13443">
    <property type="entry name" value="HTH_26"/>
    <property type="match status" value="1"/>
</dbReference>
<dbReference type="PROSITE" id="PS50943">
    <property type="entry name" value="HTH_CROC1"/>
    <property type="match status" value="1"/>
</dbReference>
<comment type="caution">
    <text evidence="2">The sequence shown here is derived from an EMBL/GenBank/DDBJ whole genome shotgun (WGS) entry which is preliminary data.</text>
</comment>
<gene>
    <name evidence="2" type="ORF">FYJ45_19890</name>
</gene>
<dbReference type="Proteomes" id="UP000436047">
    <property type="component" value="Unassembled WGS sequence"/>
</dbReference>
<dbReference type="InterPro" id="IPR001387">
    <property type="entry name" value="Cro/C1-type_HTH"/>
</dbReference>
<dbReference type="SMART" id="SM00530">
    <property type="entry name" value="HTH_XRE"/>
    <property type="match status" value="1"/>
</dbReference>
<sequence>MENVKEVKKMRELLEKYLKARGISVVEFAQEAEVSKTTIYDLLKGEKDATKIYANQAIKIAKAMNISVEELYGRKLPEPTPERKQESLTSDERVLLDVWRCATDAARESAMMVLRCNPAPVVKKETAM</sequence>
<name>A0A6N7WLZ6_9FIRM</name>
<dbReference type="CDD" id="cd00093">
    <property type="entry name" value="HTH_XRE"/>
    <property type="match status" value="1"/>
</dbReference>
<dbReference type="AlphaFoldDB" id="A0A6N7WLZ6"/>
<evidence type="ECO:0000313" key="2">
    <source>
        <dbReference type="EMBL" id="MSS90458.1"/>
    </source>
</evidence>
<evidence type="ECO:0000313" key="3">
    <source>
        <dbReference type="Proteomes" id="UP000436047"/>
    </source>
</evidence>
<dbReference type="InterPro" id="IPR010982">
    <property type="entry name" value="Lambda_DNA-bd_dom_sf"/>
</dbReference>
<reference evidence="2 3" key="1">
    <citation type="submission" date="2019-08" db="EMBL/GenBank/DDBJ databases">
        <title>In-depth cultivation of the pig gut microbiome towards novel bacterial diversity and tailored functional studies.</title>
        <authorList>
            <person name="Wylensek D."/>
            <person name="Hitch T.C.A."/>
            <person name="Clavel T."/>
        </authorList>
    </citation>
    <scope>NUCLEOTIDE SEQUENCE [LARGE SCALE GENOMIC DNA]</scope>
    <source>
        <strain evidence="2 3">WCA-389-WT-23B</strain>
    </source>
</reference>
<organism evidence="2 3">
    <name type="scientific">Eisenbergiella porci</name>
    <dbReference type="NCBI Taxonomy" id="2652274"/>
    <lineage>
        <taxon>Bacteria</taxon>
        <taxon>Bacillati</taxon>
        <taxon>Bacillota</taxon>
        <taxon>Clostridia</taxon>
        <taxon>Lachnospirales</taxon>
        <taxon>Lachnospiraceae</taxon>
        <taxon>Eisenbergiella</taxon>
    </lineage>
</organism>
<accession>A0A6N7WLZ6</accession>
<evidence type="ECO:0000259" key="1">
    <source>
        <dbReference type="PROSITE" id="PS50943"/>
    </source>
</evidence>
<protein>
    <submittedName>
        <fullName evidence="2">Helix-turn-helix transcriptional regulator</fullName>
    </submittedName>
</protein>